<evidence type="ECO:0000313" key="5">
    <source>
        <dbReference type="EMBL" id="PWD50656.1"/>
    </source>
</evidence>
<evidence type="ECO:0000259" key="4">
    <source>
        <dbReference type="Pfam" id="PF08386"/>
    </source>
</evidence>
<gene>
    <name evidence="5" type="ORF">C8046_08305</name>
</gene>
<evidence type="ECO:0000313" key="6">
    <source>
        <dbReference type="Proteomes" id="UP000245166"/>
    </source>
</evidence>
<evidence type="ECO:0000256" key="1">
    <source>
        <dbReference type="ARBA" id="ARBA00010088"/>
    </source>
</evidence>
<protein>
    <recommendedName>
        <fullName evidence="4">Peptidase S33 tripeptidyl aminopeptidase-like C-terminal domain-containing protein</fullName>
    </recommendedName>
</protein>
<dbReference type="Proteomes" id="UP000245166">
    <property type="component" value="Unassembled WGS sequence"/>
</dbReference>
<keyword evidence="3" id="KW-0378">Hydrolase</keyword>
<comment type="similarity">
    <text evidence="1">Belongs to the peptidase S33 family.</text>
</comment>
<dbReference type="InterPro" id="IPR029058">
    <property type="entry name" value="AB_hydrolase_fold"/>
</dbReference>
<reference evidence="5 6" key="1">
    <citation type="submission" date="2018-03" db="EMBL/GenBank/DDBJ databases">
        <title>Genome assembly of novel Miniimonas species PCH200.</title>
        <authorList>
            <person name="Thakur V."/>
            <person name="Kumar V."/>
            <person name="Singh D."/>
        </authorList>
    </citation>
    <scope>NUCLEOTIDE SEQUENCE [LARGE SCALE GENOMIC DNA]</scope>
    <source>
        <strain evidence="5 6">PCH200</strain>
    </source>
</reference>
<dbReference type="PANTHER" id="PTHR43248:SF29">
    <property type="entry name" value="TRIPEPTIDYL AMINOPEPTIDASE"/>
    <property type="match status" value="1"/>
</dbReference>
<keyword evidence="2" id="KW-0732">Signal</keyword>
<dbReference type="AlphaFoldDB" id="A0A2U1ZUJ8"/>
<dbReference type="EMBL" id="PYHR01000002">
    <property type="protein sequence ID" value="PWD50656.1"/>
    <property type="molecule type" value="Genomic_DNA"/>
</dbReference>
<dbReference type="SUPFAM" id="SSF53474">
    <property type="entry name" value="alpha/beta-Hydrolases"/>
    <property type="match status" value="1"/>
</dbReference>
<name>A0A2U1ZUJ8_9MICO</name>
<proteinExistence type="inferred from homology"/>
<evidence type="ECO:0000256" key="3">
    <source>
        <dbReference type="ARBA" id="ARBA00022801"/>
    </source>
</evidence>
<dbReference type="PROSITE" id="PS51257">
    <property type="entry name" value="PROKAR_LIPOPROTEIN"/>
    <property type="match status" value="1"/>
</dbReference>
<evidence type="ECO:0000256" key="2">
    <source>
        <dbReference type="ARBA" id="ARBA00022729"/>
    </source>
</evidence>
<dbReference type="Gene3D" id="3.40.50.1820">
    <property type="entry name" value="alpha/beta hydrolase"/>
    <property type="match status" value="1"/>
</dbReference>
<accession>A0A2U1ZUJ8</accession>
<dbReference type="PANTHER" id="PTHR43248">
    <property type="entry name" value="2-SUCCINYL-6-HYDROXY-2,4-CYCLOHEXADIENE-1-CARBOXYLATE SYNTHASE"/>
    <property type="match status" value="1"/>
</dbReference>
<organism evidence="5 6">
    <name type="scientific">Serinibacter arcticus</name>
    <dbReference type="NCBI Taxonomy" id="1655435"/>
    <lineage>
        <taxon>Bacteria</taxon>
        <taxon>Bacillati</taxon>
        <taxon>Actinomycetota</taxon>
        <taxon>Actinomycetes</taxon>
        <taxon>Micrococcales</taxon>
        <taxon>Beutenbergiaceae</taxon>
        <taxon>Serinibacter</taxon>
    </lineage>
</organism>
<dbReference type="InterPro" id="IPR051601">
    <property type="entry name" value="Serine_prot/Carboxylest_S33"/>
</dbReference>
<dbReference type="RefSeq" id="WP_109229037.1">
    <property type="nucleotide sequence ID" value="NZ_PYHR01000002.1"/>
</dbReference>
<dbReference type="OrthoDB" id="3252468at2"/>
<sequence length="517" mass="53474">MTPGAARRPAGRRTARAVVVAALTGLVALTACTPPDGLPRREPDVGGFDDAPSSTGFATLADVEAQPLAWGSCGNGAECADVIVPLDYDDVAGQGIRLALKRLPATGEARGTILVNPGGPGESGVELVDAATAIFGSEVLAKYDVVGFDPRGVGSSTQVRCLEPGEEDPTAVVFDLDDPASVEEMRTAYAQLGQRCTELSGALLDHVDTEHAARDLDVLRALVGDEQLTYVGYSYGTLLGAVYAGLFPERVGRLVLDSGIDPALGYADLQSQQLDGFDDVFAAFVEQCQDEPACPLAADPDEAAEELLDVVAELDSDPLGSDAQDGELAGWELLYAVQGAMYTSDVWPDLVTGLADVVDGEDGSLVDEIGATGALAGSDDPNYPFAYPAVDCTDYPVTSDVEEALGRARDLEASSPLFGEGSVGELACVLWPAKATVVREPIAAEGAAPILVVSALRDPATPHAWSVALADQLSSGRLLSYDGEGHAIYGGVSPCVDEAVDAYLLTGELPAEGTVCG</sequence>
<dbReference type="Pfam" id="PF08386">
    <property type="entry name" value="Abhydrolase_4"/>
    <property type="match status" value="1"/>
</dbReference>
<comment type="caution">
    <text evidence="5">The sequence shown here is derived from an EMBL/GenBank/DDBJ whole genome shotgun (WGS) entry which is preliminary data.</text>
</comment>
<dbReference type="InterPro" id="IPR013595">
    <property type="entry name" value="Pept_S33_TAP-like_C"/>
</dbReference>
<feature type="domain" description="Peptidase S33 tripeptidyl aminopeptidase-like C-terminal" evidence="4">
    <location>
        <begin position="416"/>
        <end position="516"/>
    </location>
</feature>
<keyword evidence="6" id="KW-1185">Reference proteome</keyword>
<dbReference type="GO" id="GO:0016787">
    <property type="term" value="F:hydrolase activity"/>
    <property type="evidence" value="ECO:0007669"/>
    <property type="project" value="UniProtKB-KW"/>
</dbReference>